<dbReference type="RefSeq" id="WP_342552667.1">
    <property type="nucleotide sequence ID" value="NZ_CP159992.1"/>
</dbReference>
<reference evidence="1" key="1">
    <citation type="submission" date="2024-05" db="EMBL/GenBank/DDBJ databases">
        <title>Draft genome assemblies of 36 bacteria isolated from hibernating arctic ground squirrels.</title>
        <authorList>
            <person name="McKee H."/>
            <person name="Mullen L."/>
            <person name="Drown D.M."/>
            <person name="Duddleston K.N."/>
        </authorList>
    </citation>
    <scope>NUCLEOTIDE SEQUENCE</scope>
    <source>
        <strain evidence="1">AN1007</strain>
    </source>
</reference>
<organism evidence="1">
    <name type="scientific">Paenibacillus sp. AN1007</name>
    <dbReference type="NCBI Taxonomy" id="3151385"/>
    <lineage>
        <taxon>Bacteria</taxon>
        <taxon>Bacillati</taxon>
        <taxon>Bacillota</taxon>
        <taxon>Bacilli</taxon>
        <taxon>Bacillales</taxon>
        <taxon>Paenibacillaceae</taxon>
        <taxon>Paenibacillus</taxon>
    </lineage>
</organism>
<dbReference type="AlphaFoldDB" id="A0AAU8NBE1"/>
<sequence length="78" mass="8504">MAIQHEWIAVSSKAAGGAGRSVGSGNARKKRSVRLYHRISTPEGFDPRNSGVTAIQRAFRDRSAYPSTNAALRTSIRF</sequence>
<name>A0AAU8NBE1_9BACL</name>
<dbReference type="EMBL" id="CP159992">
    <property type="protein sequence ID" value="XCP95578.1"/>
    <property type="molecule type" value="Genomic_DNA"/>
</dbReference>
<accession>A0AAU8NBE1</accession>
<proteinExistence type="predicted"/>
<gene>
    <name evidence="1" type="ORF">ABXS70_02250</name>
</gene>
<evidence type="ECO:0000313" key="1">
    <source>
        <dbReference type="EMBL" id="XCP95578.1"/>
    </source>
</evidence>
<protein>
    <submittedName>
        <fullName evidence="1">Uncharacterized protein</fullName>
    </submittedName>
</protein>